<dbReference type="PANTHER" id="PTHR43798">
    <property type="entry name" value="MONOACYLGLYCEROL LIPASE"/>
    <property type="match status" value="1"/>
</dbReference>
<dbReference type="RefSeq" id="WP_162844910.1">
    <property type="nucleotide sequence ID" value="NZ_OMKW01000003.1"/>
</dbReference>
<dbReference type="InterPro" id="IPR029058">
    <property type="entry name" value="AB_hydrolase_fold"/>
</dbReference>
<dbReference type="GO" id="GO:0016020">
    <property type="term" value="C:membrane"/>
    <property type="evidence" value="ECO:0007669"/>
    <property type="project" value="TreeGrafter"/>
</dbReference>
<dbReference type="Proteomes" id="UP000244932">
    <property type="component" value="Unassembled WGS sequence"/>
</dbReference>
<evidence type="ECO:0000259" key="2">
    <source>
        <dbReference type="Pfam" id="PF12697"/>
    </source>
</evidence>
<dbReference type="SUPFAM" id="SSF53474">
    <property type="entry name" value="alpha/beta-Hydrolases"/>
    <property type="match status" value="1"/>
</dbReference>
<dbReference type="InterPro" id="IPR000073">
    <property type="entry name" value="AB_hydrolase_1"/>
</dbReference>
<organism evidence="3 4">
    <name type="scientific">Pontivivens insulae</name>
    <dbReference type="NCBI Taxonomy" id="1639689"/>
    <lineage>
        <taxon>Bacteria</taxon>
        <taxon>Pseudomonadati</taxon>
        <taxon>Pseudomonadota</taxon>
        <taxon>Alphaproteobacteria</taxon>
        <taxon>Rhodobacterales</taxon>
        <taxon>Paracoccaceae</taxon>
        <taxon>Pontivivens</taxon>
    </lineage>
</organism>
<keyword evidence="1 3" id="KW-0378">Hydrolase</keyword>
<dbReference type="Gene3D" id="3.40.50.1820">
    <property type="entry name" value="alpha/beta hydrolase"/>
    <property type="match status" value="1"/>
</dbReference>
<keyword evidence="4" id="KW-1185">Reference proteome</keyword>
<protein>
    <submittedName>
        <fullName evidence="3">3-oxoadipate enol-lactonase 2</fullName>
        <ecNumber evidence="3">3.1.1.24</ecNumber>
    </submittedName>
</protein>
<dbReference type="Pfam" id="PF12697">
    <property type="entry name" value="Abhydrolase_6"/>
    <property type="match status" value="1"/>
</dbReference>
<dbReference type="PANTHER" id="PTHR43798:SF31">
    <property type="entry name" value="AB HYDROLASE SUPERFAMILY PROTEIN YCLE"/>
    <property type="match status" value="1"/>
</dbReference>
<evidence type="ECO:0000313" key="4">
    <source>
        <dbReference type="Proteomes" id="UP000244932"/>
    </source>
</evidence>
<sequence length="250" mass="26296">MLIPNDAAASLICLDEGPRDAPAVVYLPEILESPKRFATLALASRSPLRHVALTLPGAGDSEPLGAGEHFGHAVTRAAQALSGAGLRDTLLVGCGVGGLLAQGLAAEHPALVRALALTNTGGKLDAPDTWQQRALAAGSPSWLDTERRRLGEVCDNAFSPIAYQRLALAIAETDLRASTARLRLPVLGLAGARDRVTPPDLLRELIDTIPGAQFQVLRGAGHLPLLDAQDRFSHALNTFIADTGHDLELE</sequence>
<feature type="domain" description="AB hydrolase-1" evidence="2">
    <location>
        <begin position="42"/>
        <end position="233"/>
    </location>
</feature>
<dbReference type="EMBL" id="OMKW01000003">
    <property type="protein sequence ID" value="SPF30233.1"/>
    <property type="molecule type" value="Genomic_DNA"/>
</dbReference>
<gene>
    <name evidence="3" type="primary">catD_1</name>
    <name evidence="3" type="ORF">POI8812_02569</name>
</gene>
<name>A0A2R8ADA7_9RHOB</name>
<accession>A0A2R8ADA7</accession>
<dbReference type="AlphaFoldDB" id="A0A2R8ADA7"/>
<reference evidence="3 4" key="1">
    <citation type="submission" date="2018-03" db="EMBL/GenBank/DDBJ databases">
        <authorList>
            <person name="Keele B.F."/>
        </authorList>
    </citation>
    <scope>NUCLEOTIDE SEQUENCE [LARGE SCALE GENOMIC DNA]</scope>
    <source>
        <strain evidence="3 4">CeCT 8812</strain>
    </source>
</reference>
<evidence type="ECO:0000313" key="3">
    <source>
        <dbReference type="EMBL" id="SPF30233.1"/>
    </source>
</evidence>
<evidence type="ECO:0000256" key="1">
    <source>
        <dbReference type="ARBA" id="ARBA00022801"/>
    </source>
</evidence>
<proteinExistence type="predicted"/>
<dbReference type="InterPro" id="IPR050266">
    <property type="entry name" value="AB_hydrolase_sf"/>
</dbReference>
<dbReference type="EC" id="3.1.1.24" evidence="3"/>
<dbReference type="GO" id="GO:0047570">
    <property type="term" value="F:3-oxoadipate enol-lactonase activity"/>
    <property type="evidence" value="ECO:0007669"/>
    <property type="project" value="UniProtKB-EC"/>
</dbReference>